<reference evidence="2 3" key="1">
    <citation type="submission" date="2019-09" db="EMBL/GenBank/DDBJ databases">
        <title>YIM 132180 draft genome.</title>
        <authorList>
            <person name="Zhang K."/>
        </authorList>
    </citation>
    <scope>NUCLEOTIDE SEQUENCE [LARGE SCALE GENOMIC DNA]</scope>
    <source>
        <strain evidence="2 3">YIM 132180</strain>
    </source>
</reference>
<accession>A0A7V7TXQ8</accession>
<protein>
    <submittedName>
        <fullName evidence="2">FecR domain-containing protein</fullName>
    </submittedName>
</protein>
<evidence type="ECO:0000313" key="3">
    <source>
        <dbReference type="Proteomes" id="UP000432089"/>
    </source>
</evidence>
<proteinExistence type="predicted"/>
<evidence type="ECO:0000313" key="2">
    <source>
        <dbReference type="EMBL" id="KAB0681261.1"/>
    </source>
</evidence>
<dbReference type="Proteomes" id="UP000432089">
    <property type="component" value="Unassembled WGS sequence"/>
</dbReference>
<comment type="caution">
    <text evidence="2">The sequence shown here is derived from an EMBL/GenBank/DDBJ whole genome shotgun (WGS) entry which is preliminary data.</text>
</comment>
<dbReference type="InterPro" id="IPR006860">
    <property type="entry name" value="FecR"/>
</dbReference>
<dbReference type="AlphaFoldDB" id="A0A7V7TXQ8"/>
<dbReference type="Pfam" id="PF04773">
    <property type="entry name" value="FecR"/>
    <property type="match status" value="1"/>
</dbReference>
<gene>
    <name evidence="2" type="ORF">F6X38_05050</name>
</gene>
<dbReference type="RefSeq" id="WP_150968457.1">
    <property type="nucleotide sequence ID" value="NZ_VZDO01000003.1"/>
</dbReference>
<dbReference type="EMBL" id="VZDO01000003">
    <property type="protein sequence ID" value="KAB0681261.1"/>
    <property type="molecule type" value="Genomic_DNA"/>
</dbReference>
<sequence>MTESLRRPALAFLAVLGGLLWFGPGASAQQLAGCTRDVAENPRRFVFRCPGGLTVEAEPGSGAAVASAAPDGTPRAVSVRAKAVLVDLEPRQGRRFEIRAPQAIASVRGTVYAVDVSRGQSSVFVVEGRVRVAGRAGQGAVTLSPGEGVDVRAGAPLTVRRWPQPRASALLARFGR</sequence>
<organism evidence="2 3">
    <name type="scientific">Plantimonas leprariae</name>
    <dbReference type="NCBI Taxonomy" id="2615207"/>
    <lineage>
        <taxon>Bacteria</taxon>
        <taxon>Pseudomonadati</taxon>
        <taxon>Pseudomonadota</taxon>
        <taxon>Alphaproteobacteria</taxon>
        <taxon>Hyphomicrobiales</taxon>
        <taxon>Aurantimonadaceae</taxon>
        <taxon>Plantimonas</taxon>
    </lineage>
</organism>
<feature type="domain" description="FecR protein" evidence="1">
    <location>
        <begin position="77"/>
        <end position="131"/>
    </location>
</feature>
<evidence type="ECO:0000259" key="1">
    <source>
        <dbReference type="Pfam" id="PF04773"/>
    </source>
</evidence>
<keyword evidence="3" id="KW-1185">Reference proteome</keyword>
<dbReference type="Gene3D" id="2.60.120.1440">
    <property type="match status" value="1"/>
</dbReference>
<name>A0A7V7TXQ8_9HYPH</name>